<evidence type="ECO:0000256" key="6">
    <source>
        <dbReference type="SAM" id="MobiDB-lite"/>
    </source>
</evidence>
<protein>
    <recommendedName>
        <fullName evidence="7">BHLH domain-containing protein</fullName>
    </recommendedName>
</protein>
<keyword evidence="5" id="KW-0175">Coiled coil</keyword>
<feature type="region of interest" description="Disordered" evidence="6">
    <location>
        <begin position="75"/>
        <end position="102"/>
    </location>
</feature>
<dbReference type="GO" id="GO:0005634">
    <property type="term" value="C:nucleus"/>
    <property type="evidence" value="ECO:0007669"/>
    <property type="project" value="UniProtKB-SubCell"/>
</dbReference>
<dbReference type="AlphaFoldDB" id="A0AAV8TI90"/>
<dbReference type="PROSITE" id="PS50888">
    <property type="entry name" value="BHLH"/>
    <property type="match status" value="1"/>
</dbReference>
<evidence type="ECO:0000256" key="1">
    <source>
        <dbReference type="ARBA" id="ARBA00004123"/>
    </source>
</evidence>
<dbReference type="GO" id="GO:0080090">
    <property type="term" value="P:regulation of primary metabolic process"/>
    <property type="evidence" value="ECO:0007669"/>
    <property type="project" value="UniProtKB-ARBA"/>
</dbReference>
<dbReference type="PANTHER" id="PTHR45959:SF2">
    <property type="entry name" value="BHLH TRANSCRIPTION FACTOR"/>
    <property type="match status" value="1"/>
</dbReference>
<sequence>MDTASARWFTDLSMDDYQFISQCNISSVDGFIAQNMTTSVGENLHKSLSLDRHSSYPNLKTHIISNPALDVNRNSFGRPSKQQKTSSWNSGITAEQPSTPSSTTIQILSFEAPVSPTNDSQELLRGLGFNLNPKEEALSPGNMNFQPFISKVSYENQNRYDSRNNQASNKRSKSTSMTRNPLLAHDHIMAERKRREKINQRFIALSSIVPGLKKMDKASVLGDAVKYVKQLQERVKELEEQTQKQTVESVVLVRKSQLSADDESSSCDDSNSGGRFNSALPEIEATVSDKDLLIRIHCEKRNSVLAKILNEMENLHVSIVTTSVLPFGNSTLHITIVARMDDEETMTVKDLVRNLRLAVLKFM</sequence>
<keyword evidence="2" id="KW-0805">Transcription regulation</keyword>
<feature type="domain" description="BHLH" evidence="7">
    <location>
        <begin position="182"/>
        <end position="231"/>
    </location>
</feature>
<comment type="caution">
    <text evidence="8">The sequence shown here is derived from an EMBL/GenBank/DDBJ whole genome shotgun (WGS) entry which is preliminary data.</text>
</comment>
<evidence type="ECO:0000256" key="5">
    <source>
        <dbReference type="SAM" id="Coils"/>
    </source>
</evidence>
<accession>A0AAV8TI90</accession>
<name>A0AAV8TI90_9ROSI</name>
<dbReference type="Gene3D" id="4.10.280.10">
    <property type="entry name" value="Helix-loop-helix DNA-binding domain"/>
    <property type="match status" value="1"/>
</dbReference>
<dbReference type="GO" id="GO:0046983">
    <property type="term" value="F:protein dimerization activity"/>
    <property type="evidence" value="ECO:0007669"/>
    <property type="project" value="InterPro"/>
</dbReference>
<dbReference type="InterPro" id="IPR052610">
    <property type="entry name" value="bHLH_transcription_regulator"/>
</dbReference>
<evidence type="ECO:0000259" key="7">
    <source>
        <dbReference type="PROSITE" id="PS50888"/>
    </source>
</evidence>
<proteinExistence type="predicted"/>
<feature type="region of interest" description="Disordered" evidence="6">
    <location>
        <begin position="159"/>
        <end position="179"/>
    </location>
</feature>
<dbReference type="Pfam" id="PF22754">
    <property type="entry name" value="bHLH-TF_ACT-like_plant"/>
    <property type="match status" value="1"/>
</dbReference>
<comment type="subcellular location">
    <subcellularLocation>
        <location evidence="1">Nucleus</location>
    </subcellularLocation>
</comment>
<dbReference type="Proteomes" id="UP001159364">
    <property type="component" value="Linkage Group LG05"/>
</dbReference>
<evidence type="ECO:0000256" key="2">
    <source>
        <dbReference type="ARBA" id="ARBA00023015"/>
    </source>
</evidence>
<dbReference type="EMBL" id="JAIWQS010000005">
    <property type="protein sequence ID" value="KAJ8765704.1"/>
    <property type="molecule type" value="Genomic_DNA"/>
</dbReference>
<dbReference type="PANTHER" id="PTHR45959">
    <property type="entry name" value="BHLH TRANSCRIPTION FACTOR"/>
    <property type="match status" value="1"/>
</dbReference>
<gene>
    <name evidence="8" type="ORF">K2173_014826</name>
</gene>
<keyword evidence="9" id="KW-1185">Reference proteome</keyword>
<feature type="coiled-coil region" evidence="5">
    <location>
        <begin position="221"/>
        <end position="248"/>
    </location>
</feature>
<evidence type="ECO:0000313" key="9">
    <source>
        <dbReference type="Proteomes" id="UP001159364"/>
    </source>
</evidence>
<dbReference type="SUPFAM" id="SSF47459">
    <property type="entry name" value="HLH, helix-loop-helix DNA-binding domain"/>
    <property type="match status" value="1"/>
</dbReference>
<evidence type="ECO:0000256" key="3">
    <source>
        <dbReference type="ARBA" id="ARBA00023163"/>
    </source>
</evidence>
<dbReference type="SMART" id="SM00353">
    <property type="entry name" value="HLH"/>
    <property type="match status" value="1"/>
</dbReference>
<dbReference type="Pfam" id="PF00010">
    <property type="entry name" value="HLH"/>
    <property type="match status" value="1"/>
</dbReference>
<keyword evidence="4" id="KW-0539">Nucleus</keyword>
<evidence type="ECO:0000313" key="8">
    <source>
        <dbReference type="EMBL" id="KAJ8765704.1"/>
    </source>
</evidence>
<evidence type="ECO:0000256" key="4">
    <source>
        <dbReference type="ARBA" id="ARBA00023242"/>
    </source>
</evidence>
<dbReference type="CDD" id="cd11452">
    <property type="entry name" value="bHLH_AtNAI1_like"/>
    <property type="match status" value="1"/>
</dbReference>
<dbReference type="InterPro" id="IPR011598">
    <property type="entry name" value="bHLH_dom"/>
</dbReference>
<reference evidence="8 9" key="1">
    <citation type="submission" date="2021-09" db="EMBL/GenBank/DDBJ databases">
        <title>Genomic insights and catalytic innovation underlie evolution of tropane alkaloids biosynthesis.</title>
        <authorList>
            <person name="Wang Y.-J."/>
            <person name="Tian T."/>
            <person name="Huang J.-P."/>
            <person name="Huang S.-X."/>
        </authorList>
    </citation>
    <scope>NUCLEOTIDE SEQUENCE [LARGE SCALE GENOMIC DNA]</scope>
    <source>
        <strain evidence="8">KIB-2018</strain>
        <tissue evidence="8">Leaf</tissue>
    </source>
</reference>
<dbReference type="InterPro" id="IPR054502">
    <property type="entry name" value="bHLH-TF_ACT-like_plant"/>
</dbReference>
<dbReference type="InterPro" id="IPR036638">
    <property type="entry name" value="HLH_DNA-bd_sf"/>
</dbReference>
<keyword evidence="3" id="KW-0804">Transcription</keyword>
<organism evidence="8 9">
    <name type="scientific">Erythroxylum novogranatense</name>
    <dbReference type="NCBI Taxonomy" id="1862640"/>
    <lineage>
        <taxon>Eukaryota</taxon>
        <taxon>Viridiplantae</taxon>
        <taxon>Streptophyta</taxon>
        <taxon>Embryophyta</taxon>
        <taxon>Tracheophyta</taxon>
        <taxon>Spermatophyta</taxon>
        <taxon>Magnoliopsida</taxon>
        <taxon>eudicotyledons</taxon>
        <taxon>Gunneridae</taxon>
        <taxon>Pentapetalae</taxon>
        <taxon>rosids</taxon>
        <taxon>fabids</taxon>
        <taxon>Malpighiales</taxon>
        <taxon>Erythroxylaceae</taxon>
        <taxon>Erythroxylum</taxon>
    </lineage>
</organism>